<protein>
    <recommendedName>
        <fullName evidence="5 11">2-dehydropantoate 2-reductase</fullName>
        <ecNumber evidence="4 11">1.1.1.169</ecNumber>
    </recommendedName>
    <alternativeName>
        <fullName evidence="9 11">Ketopantoate reductase</fullName>
    </alternativeName>
</protein>
<dbReference type="SUPFAM" id="SSF48179">
    <property type="entry name" value="6-phosphogluconate dehydrogenase C-terminal domain-like"/>
    <property type="match status" value="1"/>
</dbReference>
<dbReference type="InterPro" id="IPR013752">
    <property type="entry name" value="KPA_reductase"/>
</dbReference>
<dbReference type="EC" id="1.1.1.169" evidence="4 11"/>
<evidence type="ECO:0000256" key="5">
    <source>
        <dbReference type="ARBA" id="ARBA00019465"/>
    </source>
</evidence>
<evidence type="ECO:0000256" key="4">
    <source>
        <dbReference type="ARBA" id="ARBA00013014"/>
    </source>
</evidence>
<dbReference type="Pfam" id="PF08546">
    <property type="entry name" value="ApbA_C"/>
    <property type="match status" value="1"/>
</dbReference>
<dbReference type="InterPro" id="IPR050838">
    <property type="entry name" value="Ketopantoate_reductase"/>
</dbReference>
<feature type="domain" description="Ketopantoate reductase C-terminal" evidence="13">
    <location>
        <begin position="181"/>
        <end position="301"/>
    </location>
</feature>
<keyword evidence="8 11" id="KW-0560">Oxidoreductase</keyword>
<comment type="catalytic activity">
    <reaction evidence="10 11">
        <text>(R)-pantoate + NADP(+) = 2-dehydropantoate + NADPH + H(+)</text>
        <dbReference type="Rhea" id="RHEA:16233"/>
        <dbReference type="ChEBI" id="CHEBI:11561"/>
        <dbReference type="ChEBI" id="CHEBI:15378"/>
        <dbReference type="ChEBI" id="CHEBI:15980"/>
        <dbReference type="ChEBI" id="CHEBI:57783"/>
        <dbReference type="ChEBI" id="CHEBI:58349"/>
        <dbReference type="EC" id="1.1.1.169"/>
    </reaction>
</comment>
<name>A0A845L4N4_9FIRM</name>
<comment type="caution">
    <text evidence="14">The sequence shown here is derived from an EMBL/GenBank/DDBJ whole genome shotgun (WGS) entry which is preliminary data.</text>
</comment>
<evidence type="ECO:0000313" key="15">
    <source>
        <dbReference type="Proteomes" id="UP000463470"/>
    </source>
</evidence>
<keyword evidence="7 11" id="KW-0521">NADP</keyword>
<dbReference type="InterPro" id="IPR003710">
    <property type="entry name" value="ApbA"/>
</dbReference>
<evidence type="ECO:0000256" key="6">
    <source>
        <dbReference type="ARBA" id="ARBA00022655"/>
    </source>
</evidence>
<dbReference type="GO" id="GO:0005737">
    <property type="term" value="C:cytoplasm"/>
    <property type="evidence" value="ECO:0007669"/>
    <property type="project" value="TreeGrafter"/>
</dbReference>
<sequence length="312" mass="32170">MRITVLGAGAMGCLYGGLLARSGADVTLIDRKADHVRSLNEQGLRLEGLDGAEKTSLIPLRATTCPEEAGPADLVIVLVKATDTTAAAERLGPLLAPHTSLLTLQNGLGNAEILAERWGAERVLVGTSSFGALFVEPGCVRLTGRGQTHLGEPGGIHSSRVEAIVARFNRAGLNAAASDNVTGLLWDKLLVNVGINALTAIAGIPNGKILDAPALTTILEAAVAEAAAVAAAAGVTITADPAGRAKAVATATATNRSSMLRDMERGQVTEIDAINGAVARLGRHWGVATPVNETLTLLVKGLTEFRISNRAY</sequence>
<accession>A0A845L4N4</accession>
<dbReference type="PANTHER" id="PTHR43765:SF2">
    <property type="entry name" value="2-DEHYDROPANTOATE 2-REDUCTASE"/>
    <property type="match status" value="1"/>
</dbReference>
<evidence type="ECO:0000259" key="12">
    <source>
        <dbReference type="Pfam" id="PF02558"/>
    </source>
</evidence>
<dbReference type="Pfam" id="PF02558">
    <property type="entry name" value="ApbA"/>
    <property type="match status" value="1"/>
</dbReference>
<dbReference type="InterPro" id="IPR036291">
    <property type="entry name" value="NAD(P)-bd_dom_sf"/>
</dbReference>
<comment type="function">
    <text evidence="1 11">Catalyzes the NADPH-dependent reduction of ketopantoate into pantoic acid.</text>
</comment>
<dbReference type="InterPro" id="IPR008927">
    <property type="entry name" value="6-PGluconate_DH-like_C_sf"/>
</dbReference>
<dbReference type="PANTHER" id="PTHR43765">
    <property type="entry name" value="2-DEHYDROPANTOATE 2-REDUCTASE-RELATED"/>
    <property type="match status" value="1"/>
</dbReference>
<evidence type="ECO:0000256" key="8">
    <source>
        <dbReference type="ARBA" id="ARBA00023002"/>
    </source>
</evidence>
<evidence type="ECO:0000256" key="3">
    <source>
        <dbReference type="ARBA" id="ARBA00007870"/>
    </source>
</evidence>
<evidence type="ECO:0000256" key="2">
    <source>
        <dbReference type="ARBA" id="ARBA00004994"/>
    </source>
</evidence>
<dbReference type="Gene3D" id="3.40.50.720">
    <property type="entry name" value="NAD(P)-binding Rossmann-like Domain"/>
    <property type="match status" value="1"/>
</dbReference>
<dbReference type="InterPro" id="IPR013328">
    <property type="entry name" value="6PGD_dom2"/>
</dbReference>
<dbReference type="SUPFAM" id="SSF51735">
    <property type="entry name" value="NAD(P)-binding Rossmann-fold domains"/>
    <property type="match status" value="1"/>
</dbReference>
<dbReference type="GO" id="GO:0050661">
    <property type="term" value="F:NADP binding"/>
    <property type="evidence" value="ECO:0007669"/>
    <property type="project" value="TreeGrafter"/>
</dbReference>
<evidence type="ECO:0000256" key="7">
    <source>
        <dbReference type="ARBA" id="ARBA00022857"/>
    </source>
</evidence>
<dbReference type="FunFam" id="1.10.1040.10:FF:000017">
    <property type="entry name" value="2-dehydropantoate 2-reductase"/>
    <property type="match status" value="1"/>
</dbReference>
<proteinExistence type="inferred from homology"/>
<keyword evidence="6 11" id="KW-0566">Pantothenate biosynthesis</keyword>
<dbReference type="RefSeq" id="WP_161258697.1">
    <property type="nucleotide sequence ID" value="NZ_WXEY01000010.1"/>
</dbReference>
<dbReference type="OrthoDB" id="9793586at2"/>
<dbReference type="UniPathway" id="UPA00028">
    <property type="reaction ID" value="UER00004"/>
</dbReference>
<comment type="similarity">
    <text evidence="3 11">Belongs to the ketopantoate reductase family.</text>
</comment>
<dbReference type="GO" id="GO:0015940">
    <property type="term" value="P:pantothenate biosynthetic process"/>
    <property type="evidence" value="ECO:0007669"/>
    <property type="project" value="UniProtKB-UniPathway"/>
</dbReference>
<evidence type="ECO:0000313" key="14">
    <source>
        <dbReference type="EMBL" id="MZP30169.1"/>
    </source>
</evidence>
<evidence type="ECO:0000256" key="10">
    <source>
        <dbReference type="ARBA" id="ARBA00048793"/>
    </source>
</evidence>
<reference evidence="14 15" key="1">
    <citation type="submission" date="2020-01" db="EMBL/GenBank/DDBJ databases">
        <title>Whole-genome sequence of Heliobacterium undosum DSM 13378.</title>
        <authorList>
            <person name="Kyndt J.A."/>
            <person name="Meyer T.E."/>
        </authorList>
    </citation>
    <scope>NUCLEOTIDE SEQUENCE [LARGE SCALE GENOMIC DNA]</scope>
    <source>
        <strain evidence="14 15">DSM 13378</strain>
    </source>
</reference>
<evidence type="ECO:0000256" key="9">
    <source>
        <dbReference type="ARBA" id="ARBA00032024"/>
    </source>
</evidence>
<dbReference type="GO" id="GO:0008677">
    <property type="term" value="F:2-dehydropantoate 2-reductase activity"/>
    <property type="evidence" value="ECO:0007669"/>
    <property type="project" value="UniProtKB-EC"/>
</dbReference>
<feature type="domain" description="Ketopantoate reductase N-terminal" evidence="12">
    <location>
        <begin position="3"/>
        <end position="153"/>
    </location>
</feature>
<keyword evidence="15" id="KW-1185">Reference proteome</keyword>
<evidence type="ECO:0000256" key="1">
    <source>
        <dbReference type="ARBA" id="ARBA00002919"/>
    </source>
</evidence>
<dbReference type="InterPro" id="IPR013332">
    <property type="entry name" value="KPR_N"/>
</dbReference>
<comment type="pathway">
    <text evidence="2 11">Cofactor biosynthesis; (R)-pantothenate biosynthesis; (R)-pantoate from 3-methyl-2-oxobutanoate: step 2/2.</text>
</comment>
<dbReference type="EMBL" id="WXEY01000010">
    <property type="protein sequence ID" value="MZP30169.1"/>
    <property type="molecule type" value="Genomic_DNA"/>
</dbReference>
<evidence type="ECO:0000256" key="11">
    <source>
        <dbReference type="RuleBase" id="RU362068"/>
    </source>
</evidence>
<evidence type="ECO:0000259" key="13">
    <source>
        <dbReference type="Pfam" id="PF08546"/>
    </source>
</evidence>
<dbReference type="AlphaFoldDB" id="A0A845L4N4"/>
<organism evidence="14 15">
    <name type="scientific">Heliomicrobium undosum</name>
    <dbReference type="NCBI Taxonomy" id="121734"/>
    <lineage>
        <taxon>Bacteria</taxon>
        <taxon>Bacillati</taxon>
        <taxon>Bacillota</taxon>
        <taxon>Clostridia</taxon>
        <taxon>Eubacteriales</taxon>
        <taxon>Heliobacteriaceae</taxon>
        <taxon>Heliomicrobium</taxon>
    </lineage>
</organism>
<gene>
    <name evidence="14" type="ORF">GTO91_10660</name>
</gene>
<dbReference type="Gene3D" id="1.10.1040.10">
    <property type="entry name" value="N-(1-d-carboxylethyl)-l-norvaline Dehydrogenase, domain 2"/>
    <property type="match status" value="1"/>
</dbReference>
<dbReference type="Proteomes" id="UP000463470">
    <property type="component" value="Unassembled WGS sequence"/>
</dbReference>
<dbReference type="NCBIfam" id="TIGR00745">
    <property type="entry name" value="apbA_panE"/>
    <property type="match status" value="1"/>
</dbReference>